<organism evidence="1 2">
    <name type="scientific">Gemmata algarum</name>
    <dbReference type="NCBI Taxonomy" id="2975278"/>
    <lineage>
        <taxon>Bacteria</taxon>
        <taxon>Pseudomonadati</taxon>
        <taxon>Planctomycetota</taxon>
        <taxon>Planctomycetia</taxon>
        <taxon>Gemmatales</taxon>
        <taxon>Gemmataceae</taxon>
        <taxon>Gemmata</taxon>
    </lineage>
</organism>
<dbReference type="Gene3D" id="3.10.450.360">
    <property type="match status" value="1"/>
</dbReference>
<accession>A0ABU5EUJ5</accession>
<keyword evidence="2" id="KW-1185">Reference proteome</keyword>
<evidence type="ECO:0008006" key="3">
    <source>
        <dbReference type="Google" id="ProtNLM"/>
    </source>
</evidence>
<evidence type="ECO:0000313" key="1">
    <source>
        <dbReference type="EMBL" id="MDY3558845.1"/>
    </source>
</evidence>
<dbReference type="Proteomes" id="UP001272242">
    <property type="component" value="Unassembled WGS sequence"/>
</dbReference>
<name>A0ABU5EUJ5_9BACT</name>
<dbReference type="SUPFAM" id="SSF160574">
    <property type="entry name" value="BT0923-like"/>
    <property type="match status" value="1"/>
</dbReference>
<dbReference type="RefSeq" id="WP_320685716.1">
    <property type="nucleotide sequence ID" value="NZ_JAXBLV010000057.1"/>
</dbReference>
<proteinExistence type="predicted"/>
<sequence length="160" mass="17159">MRTMFQTVAAVFTMAVVVAGGRAEDDKVPLDKLPKAVVDAVKAKFPKAELKEAEKGKDDGKVEYEITIKDGESKIDVDVTEDGTITGYEKGIALKDLPKAVSAAAAAKHPKGTAKSAEVVYAVKGGKDTLAYYEVVIELDGKKHEVEVLPDGKLKPEEKK</sequence>
<evidence type="ECO:0000313" key="2">
    <source>
        <dbReference type="Proteomes" id="UP001272242"/>
    </source>
</evidence>
<comment type="caution">
    <text evidence="1">The sequence shown here is derived from an EMBL/GenBank/DDBJ whole genome shotgun (WGS) entry which is preliminary data.</text>
</comment>
<reference evidence="2" key="1">
    <citation type="journal article" date="2023" name="Mar. Drugs">
        <title>Gemmata algarum, a Novel Planctomycete Isolated from an Algal Mat, Displays Antimicrobial Activity.</title>
        <authorList>
            <person name="Kumar G."/>
            <person name="Kallscheuer N."/>
            <person name="Kashif M."/>
            <person name="Ahamad S."/>
            <person name="Jagadeeshwari U."/>
            <person name="Pannikurungottu S."/>
            <person name="Haufschild T."/>
            <person name="Kabuu M."/>
            <person name="Sasikala C."/>
            <person name="Jogler C."/>
            <person name="Ramana C."/>
        </authorList>
    </citation>
    <scope>NUCLEOTIDE SEQUENCE [LARGE SCALE GENOMIC DNA]</scope>
    <source>
        <strain evidence="2">JC673</strain>
    </source>
</reference>
<dbReference type="EMBL" id="JAXBLV010000057">
    <property type="protein sequence ID" value="MDY3558845.1"/>
    <property type="molecule type" value="Genomic_DNA"/>
</dbReference>
<protein>
    <recommendedName>
        <fullName evidence="3">Beta-lactamase-inhibitor-like PepSY-like domain-containing protein</fullName>
    </recommendedName>
</protein>
<gene>
    <name evidence="1" type="ORF">R5W23_006002</name>
</gene>